<evidence type="ECO:0000313" key="1">
    <source>
        <dbReference type="EMBL" id="EIR21260.1"/>
    </source>
</evidence>
<dbReference type="AlphaFoldDB" id="A0AB72ZPQ0"/>
<sequence>MPHTCNEIVCNEIVCNEIVIAVRASGSAPFYCGIICGKFLEEW</sequence>
<proteinExistence type="predicted"/>
<evidence type="ECO:0000313" key="2">
    <source>
        <dbReference type="Proteomes" id="UP000003231"/>
    </source>
</evidence>
<name>A0AB72ZPQ0_YERPE</name>
<gene>
    <name evidence="1" type="ORF">YPPY08_1530</name>
</gene>
<accession>A0AB72ZPQ0</accession>
<dbReference type="EMBL" id="AKRT01000205">
    <property type="protein sequence ID" value="EIR21260.1"/>
    <property type="molecule type" value="Genomic_DNA"/>
</dbReference>
<dbReference type="Proteomes" id="UP000003231">
    <property type="component" value="Unassembled WGS sequence"/>
</dbReference>
<reference evidence="1 2" key="1">
    <citation type="submission" date="2012-05" db="EMBL/GenBank/DDBJ databases">
        <title>Genome sequence of Yersinia Pestis PY-08.</title>
        <authorList>
            <person name="Santana-Cruz I."/>
            <person name="Sengamalay N."/>
            <person name="McCracken C."/>
            <person name="Daugherty S.C."/>
            <person name="Maroo A."/>
            <person name="Vara P.G."/>
            <person name="Tallon L.J."/>
            <person name="Sadzewicz L."/>
            <person name="Vinetz J.M."/>
            <person name="Cespedes Zambrano M.J."/>
            <person name="Fraser-Liggett C.M."/>
            <person name="Tettelin H."/>
        </authorList>
    </citation>
    <scope>NUCLEOTIDE SEQUENCE [LARGE SCALE GENOMIC DNA]</scope>
    <source>
        <strain evidence="1 2">PY-08</strain>
    </source>
</reference>
<organism evidence="1 2">
    <name type="scientific">Yersinia pestis PY-08</name>
    <dbReference type="NCBI Taxonomy" id="992134"/>
    <lineage>
        <taxon>Bacteria</taxon>
        <taxon>Pseudomonadati</taxon>
        <taxon>Pseudomonadota</taxon>
        <taxon>Gammaproteobacteria</taxon>
        <taxon>Enterobacterales</taxon>
        <taxon>Yersiniaceae</taxon>
        <taxon>Yersinia</taxon>
    </lineage>
</organism>
<comment type="caution">
    <text evidence="1">The sequence shown here is derived from an EMBL/GenBank/DDBJ whole genome shotgun (WGS) entry which is preliminary data.</text>
</comment>
<protein>
    <submittedName>
        <fullName evidence="1">Uncharacterized protein</fullName>
    </submittedName>
</protein>